<dbReference type="Pfam" id="PF14403">
    <property type="entry name" value="CP_ATPgrasp_2"/>
    <property type="match status" value="1"/>
</dbReference>
<dbReference type="InterPro" id="IPR025841">
    <property type="entry name" value="CP_ATPgrasp_2"/>
</dbReference>
<dbReference type="InterPro" id="IPR051680">
    <property type="entry name" value="ATP-dep_Glu-Cys_Ligase-2"/>
</dbReference>
<evidence type="ECO:0000313" key="3">
    <source>
        <dbReference type="Proteomes" id="UP000190683"/>
    </source>
</evidence>
<dbReference type="STRING" id="573983.B0681_08090"/>
<evidence type="ECO:0000313" key="2">
    <source>
        <dbReference type="EMBL" id="OOS23914.1"/>
    </source>
</evidence>
<accession>A0A1T0CNL3</accession>
<proteinExistence type="predicted"/>
<dbReference type="Proteomes" id="UP000190683">
    <property type="component" value="Unassembled WGS sequence"/>
</dbReference>
<name>A0A1T0CNL3_9GAMM</name>
<dbReference type="PANTHER" id="PTHR34595:SF7">
    <property type="entry name" value="SLL1039 PROTEIN"/>
    <property type="match status" value="1"/>
</dbReference>
<dbReference type="PANTHER" id="PTHR34595">
    <property type="entry name" value="BLR5612 PROTEIN"/>
    <property type="match status" value="1"/>
</dbReference>
<reference evidence="2 3" key="1">
    <citation type="submission" date="2017-02" db="EMBL/GenBank/DDBJ databases">
        <title>Draft genome sequence of Moraxella porci CCUG 54912T type strain.</title>
        <authorList>
            <person name="Salva-Serra F."/>
            <person name="Engstrom-Jakobsson H."/>
            <person name="Thorell K."/>
            <person name="Jaen-Luchoro D."/>
            <person name="Gonzales-Siles L."/>
            <person name="Karlsson R."/>
            <person name="Yazdan S."/>
            <person name="Boulund F."/>
            <person name="Johnning A."/>
            <person name="Engstrand L."/>
            <person name="Kristiansson E."/>
            <person name="Moore E."/>
        </authorList>
    </citation>
    <scope>NUCLEOTIDE SEQUENCE [LARGE SCALE GENOMIC DNA]</scope>
    <source>
        <strain evidence="2 3">CCUG 54912</strain>
    </source>
</reference>
<keyword evidence="2" id="KW-0436">Ligase</keyword>
<sequence length="713" mass="80580">MRRSFDELKNSDGSYRTSAQAIGEWLSATNNDTLNGLNEQAANIFYRKGVTFTVYSDADNIERMIPFDIIPRIIELSEWQMIEAGCKQRIKALNHFLDDIYHGQSIIKDGIIPADYVYASGCYEPWMMNIKLDKPIYSHISGIDLIRDEQGQYRVLEDNLRTPSGVSYMLESRGISEALMGDVYRSMAVKPIMDYPKRLKRCLSSATNKYDPQIVVLTPGRFNSAYYEHAYLAREMNVPLVHGYDLIVEDNKVYIQGVRGRLQVDVIYRRIDDPFLDPLAFRSDSILGVSGLMSAYRAGNVVITNAPGTGVADDKSMYPFVPQMIDYYLNEKPILPNVDTYQCRKEDDLSYVLDNLADLVVKETQGSGGYGMLIGPAATKKEIEAYRKRLLANPEGFIAQPTLSLSTNPTITEDGIEPRHIDLRPFILSHGDGSVDIVPGGLTRVAMVKGSLVVNSSQGGGIKDTWVVDSHTPTEHQDITSDHHLSLTQISRDIASESDKRRTLILLLSTASCLVWLGRYSERLRHYDGIISALKKDELTLQEIEHIVLKLGLGVVLGDTKEQSAEQLYRYLLGQKIPETTKAIDQNVQDVKGVIGKDSAELYQFIKRLANTGKYHAATIQLYACNQAMKLEDATVMLFWRLGRRYEILERTILLQEDWKEASEEFRLLVTALPENTRWRELERLANQVAKSQLEENFWALSEEFQAILAQGV</sequence>
<dbReference type="Gene3D" id="3.40.50.11290">
    <property type="match status" value="1"/>
</dbReference>
<gene>
    <name evidence="2" type="ORF">B0681_08090</name>
</gene>
<dbReference type="AlphaFoldDB" id="A0A1T0CNL3"/>
<dbReference type="SUPFAM" id="SSF56059">
    <property type="entry name" value="Glutathione synthetase ATP-binding domain-like"/>
    <property type="match status" value="1"/>
</dbReference>
<comment type="caution">
    <text evidence="2">The sequence shown here is derived from an EMBL/GenBank/DDBJ whole genome shotgun (WGS) entry which is preliminary data.</text>
</comment>
<dbReference type="GO" id="GO:0016874">
    <property type="term" value="F:ligase activity"/>
    <property type="evidence" value="ECO:0007669"/>
    <property type="project" value="UniProtKB-KW"/>
</dbReference>
<organism evidence="2 3">
    <name type="scientific">Moraxella porci DSM 25326</name>
    <dbReference type="NCBI Taxonomy" id="573983"/>
    <lineage>
        <taxon>Bacteria</taxon>
        <taxon>Pseudomonadati</taxon>
        <taxon>Pseudomonadota</taxon>
        <taxon>Gammaproteobacteria</taxon>
        <taxon>Moraxellales</taxon>
        <taxon>Moraxellaceae</taxon>
        <taxon>Moraxella</taxon>
    </lineage>
</organism>
<feature type="domain" description="Circularly permuted ATP-grasp type 2" evidence="1">
    <location>
        <begin position="71"/>
        <end position="446"/>
    </location>
</feature>
<evidence type="ECO:0000259" key="1">
    <source>
        <dbReference type="Pfam" id="PF14403"/>
    </source>
</evidence>
<protein>
    <submittedName>
        <fullName evidence="2">Carboxylate--amine ligase</fullName>
    </submittedName>
</protein>
<keyword evidence="3" id="KW-1185">Reference proteome</keyword>
<dbReference type="EMBL" id="MUYV01000011">
    <property type="protein sequence ID" value="OOS23914.1"/>
    <property type="molecule type" value="Genomic_DNA"/>
</dbReference>
<dbReference type="Gene3D" id="3.30.1490.270">
    <property type="match status" value="1"/>
</dbReference>